<accession>A0A0V1MY49</accession>
<protein>
    <submittedName>
        <fullName evidence="1">Uncharacterized protein</fullName>
    </submittedName>
</protein>
<sequence length="75" mass="8695">MDFKIHFGNYIKISLSRDQIRHLFCSNIALTYSNPHFCKTESRVPAYSGNCWYTAVLKVSANISTMSFRLFVKEP</sequence>
<name>A0A0V1MY49_9BILA</name>
<gene>
    <name evidence="1" type="ORF">T10_2009</name>
</gene>
<reference evidence="1 2" key="1">
    <citation type="submission" date="2015-01" db="EMBL/GenBank/DDBJ databases">
        <title>Evolution of Trichinella species and genotypes.</title>
        <authorList>
            <person name="Korhonen P.K."/>
            <person name="Edoardo P."/>
            <person name="Giuseppe L.R."/>
            <person name="Gasser R.B."/>
        </authorList>
    </citation>
    <scope>NUCLEOTIDE SEQUENCE [LARGE SCALE GENOMIC DNA]</scope>
    <source>
        <strain evidence="1">ISS1980</strain>
    </source>
</reference>
<dbReference type="Proteomes" id="UP000054843">
    <property type="component" value="Unassembled WGS sequence"/>
</dbReference>
<proteinExistence type="predicted"/>
<dbReference type="OrthoDB" id="10284932at2759"/>
<evidence type="ECO:0000313" key="2">
    <source>
        <dbReference type="Proteomes" id="UP000054843"/>
    </source>
</evidence>
<keyword evidence="2" id="KW-1185">Reference proteome</keyword>
<organism evidence="1 2">
    <name type="scientific">Trichinella papuae</name>
    <dbReference type="NCBI Taxonomy" id="268474"/>
    <lineage>
        <taxon>Eukaryota</taxon>
        <taxon>Metazoa</taxon>
        <taxon>Ecdysozoa</taxon>
        <taxon>Nematoda</taxon>
        <taxon>Enoplea</taxon>
        <taxon>Dorylaimia</taxon>
        <taxon>Trichinellida</taxon>
        <taxon>Trichinellidae</taxon>
        <taxon>Trichinella</taxon>
    </lineage>
</organism>
<dbReference type="EMBL" id="JYDO01000027">
    <property type="protein sequence ID" value="KRZ76559.1"/>
    <property type="molecule type" value="Genomic_DNA"/>
</dbReference>
<comment type="caution">
    <text evidence="1">The sequence shown here is derived from an EMBL/GenBank/DDBJ whole genome shotgun (WGS) entry which is preliminary data.</text>
</comment>
<dbReference type="AlphaFoldDB" id="A0A0V1MY49"/>
<evidence type="ECO:0000313" key="1">
    <source>
        <dbReference type="EMBL" id="KRZ76559.1"/>
    </source>
</evidence>